<dbReference type="EMBL" id="JAJFAZ020000007">
    <property type="protein sequence ID" value="KAI5317975.1"/>
    <property type="molecule type" value="Genomic_DNA"/>
</dbReference>
<name>A0AAD4V3T8_PRUDU</name>
<feature type="domain" description="Retrotransposon Copia-like N-terminal" evidence="2">
    <location>
        <begin position="28"/>
        <end position="74"/>
    </location>
</feature>
<feature type="region of interest" description="Disordered" evidence="1">
    <location>
        <begin position="1"/>
        <end position="23"/>
    </location>
</feature>
<feature type="compositionally biased region" description="Low complexity" evidence="1">
    <location>
        <begin position="1"/>
        <end position="17"/>
    </location>
</feature>
<organism evidence="3 4">
    <name type="scientific">Prunus dulcis</name>
    <name type="common">Almond</name>
    <name type="synonym">Amygdalus dulcis</name>
    <dbReference type="NCBI Taxonomy" id="3755"/>
    <lineage>
        <taxon>Eukaryota</taxon>
        <taxon>Viridiplantae</taxon>
        <taxon>Streptophyta</taxon>
        <taxon>Embryophyta</taxon>
        <taxon>Tracheophyta</taxon>
        <taxon>Spermatophyta</taxon>
        <taxon>Magnoliopsida</taxon>
        <taxon>eudicotyledons</taxon>
        <taxon>Gunneridae</taxon>
        <taxon>Pentapetalae</taxon>
        <taxon>rosids</taxon>
        <taxon>fabids</taxon>
        <taxon>Rosales</taxon>
        <taxon>Rosaceae</taxon>
        <taxon>Amygdaloideae</taxon>
        <taxon>Amygdaleae</taxon>
        <taxon>Prunus</taxon>
    </lineage>
</organism>
<evidence type="ECO:0000256" key="1">
    <source>
        <dbReference type="SAM" id="MobiDB-lite"/>
    </source>
</evidence>
<dbReference type="Pfam" id="PF14244">
    <property type="entry name" value="Retrotran_gag_3"/>
    <property type="match status" value="1"/>
</dbReference>
<dbReference type="InterPro" id="IPR029472">
    <property type="entry name" value="Copia-like_N"/>
</dbReference>
<dbReference type="Proteomes" id="UP001054821">
    <property type="component" value="Chromosome 7"/>
</dbReference>
<evidence type="ECO:0000313" key="4">
    <source>
        <dbReference type="Proteomes" id="UP001054821"/>
    </source>
</evidence>
<gene>
    <name evidence="3" type="ORF">L3X38_037682</name>
</gene>
<dbReference type="PANTHER" id="PTHR37610">
    <property type="entry name" value="CCHC-TYPE DOMAIN-CONTAINING PROTEIN"/>
    <property type="match status" value="1"/>
</dbReference>
<evidence type="ECO:0000259" key="2">
    <source>
        <dbReference type="Pfam" id="PF14244"/>
    </source>
</evidence>
<dbReference type="AlphaFoldDB" id="A0AAD4V3T8"/>
<accession>A0AAD4V3T8</accession>
<dbReference type="PANTHER" id="PTHR37610:SF60">
    <property type="entry name" value="RETROTRANSPOSON COPIA-LIKE N-TERMINAL DOMAIN-CONTAINING PROTEIN"/>
    <property type="match status" value="1"/>
</dbReference>
<reference evidence="3 4" key="1">
    <citation type="journal article" date="2022" name="G3 (Bethesda)">
        <title>Whole-genome sequence and methylome profiling of the almond [Prunus dulcis (Mill.) D.A. Webb] cultivar 'Nonpareil'.</title>
        <authorList>
            <person name="D'Amico-Willman K.M."/>
            <person name="Ouma W.Z."/>
            <person name="Meulia T."/>
            <person name="Sideli G.M."/>
            <person name="Gradziel T.M."/>
            <person name="Fresnedo-Ramirez J."/>
        </authorList>
    </citation>
    <scope>NUCLEOTIDE SEQUENCE [LARGE SCALE GENOMIC DNA]</scope>
    <source>
        <strain evidence="3">Clone GOH B32 T37-40</strain>
    </source>
</reference>
<protein>
    <recommendedName>
        <fullName evidence="2">Retrotransposon Copia-like N-terminal domain-containing protein</fullName>
    </recommendedName>
</protein>
<sequence length="124" mass="13965">MTDKQTSNPNTNNSSNPGMELSNPYYVHPSYHPGHVLVSEKLDGANYSPWSKSMFHALRAKNKIGFIDGSIKPPSEDEKPGDYALWAQCNNMILSRISNSVESHLSKGVVHAQFAYKIWEDFKH</sequence>
<comment type="caution">
    <text evidence="3">The sequence shown here is derived from an EMBL/GenBank/DDBJ whole genome shotgun (WGS) entry which is preliminary data.</text>
</comment>
<keyword evidence="4" id="KW-1185">Reference proteome</keyword>
<proteinExistence type="predicted"/>
<evidence type="ECO:0000313" key="3">
    <source>
        <dbReference type="EMBL" id="KAI5317975.1"/>
    </source>
</evidence>